<reference evidence="1 2" key="2">
    <citation type="submission" date="2020-04" db="EMBL/GenBank/DDBJ databases">
        <title>Complete genome sequence of Pseudomonas putida strain JQ581.</title>
        <authorList>
            <person name="Mu Y."/>
        </authorList>
    </citation>
    <scope>NUCLEOTIDE SEQUENCE [LARGE SCALE GENOMIC DNA]</scope>
    <source>
        <strain evidence="1 2">JQ581</strain>
    </source>
</reference>
<name>A0AAP9SPP0_PSEPU</name>
<gene>
    <name evidence="1" type="ORF">A3L25_016365</name>
</gene>
<dbReference type="Proteomes" id="UP000076857">
    <property type="component" value="Chromosome"/>
</dbReference>
<dbReference type="EMBL" id="CP050951">
    <property type="protein sequence ID" value="QJQ10917.1"/>
    <property type="molecule type" value="Genomic_DNA"/>
</dbReference>
<dbReference type="InterPro" id="IPR022385">
    <property type="entry name" value="Rhs_assc_core"/>
</dbReference>
<dbReference type="SUPFAM" id="SSF56399">
    <property type="entry name" value="ADP-ribosylation"/>
    <property type="match status" value="1"/>
</dbReference>
<accession>A0AAP9SPP0</accession>
<evidence type="ECO:0000313" key="1">
    <source>
        <dbReference type="EMBL" id="QJQ10917.1"/>
    </source>
</evidence>
<dbReference type="NCBIfam" id="TIGR03696">
    <property type="entry name" value="Rhs_assc_core"/>
    <property type="match status" value="1"/>
</dbReference>
<organism evidence="1 2">
    <name type="scientific">Pseudomonas putida</name>
    <name type="common">Arthrobacter siderocapsulatus</name>
    <dbReference type="NCBI Taxonomy" id="303"/>
    <lineage>
        <taxon>Bacteria</taxon>
        <taxon>Pseudomonadati</taxon>
        <taxon>Pseudomonadota</taxon>
        <taxon>Gammaproteobacteria</taxon>
        <taxon>Pseudomonadales</taxon>
        <taxon>Pseudomonadaceae</taxon>
        <taxon>Pseudomonas</taxon>
    </lineage>
</organism>
<dbReference type="RefSeq" id="WP_081237933.1">
    <property type="nucleotide sequence ID" value="NZ_CP050951.1"/>
</dbReference>
<dbReference type="Gene3D" id="2.180.10.10">
    <property type="entry name" value="RHS repeat-associated core"/>
    <property type="match status" value="1"/>
</dbReference>
<reference evidence="1 2" key="1">
    <citation type="submission" date="2016-04" db="EMBL/GenBank/DDBJ databases">
        <authorList>
            <person name="Qiu J."/>
        </authorList>
    </citation>
    <scope>NUCLEOTIDE SEQUENCE [LARGE SCALE GENOMIC DNA]</scope>
    <source>
        <strain evidence="1 2">JQ581</strain>
    </source>
</reference>
<protein>
    <submittedName>
        <fullName evidence="1">RHS repeat-associated core domain-containing protein</fullName>
    </submittedName>
</protein>
<proteinExistence type="predicted"/>
<evidence type="ECO:0000313" key="2">
    <source>
        <dbReference type="Proteomes" id="UP000076857"/>
    </source>
</evidence>
<dbReference type="AlphaFoldDB" id="A0AAP9SPP0"/>
<sequence>MHASSLTPIDQQTAVHIGNDLLLRAYTPYGYHGSQGSPLLAFAGEAVAQVAHCYLLGNGKRAYHTVQMRFLSPDAFSPFGRGGLNAYAYCTGDPINHVDRDGHSPTRAVGQATGLVWGTVGMLSSLNKASKAIVRRSIAKAEGRPIPKEFDDSSRTNNAMIFIGGLAGTVIKAPGAALALSAPFESIGTELVAGAGIGAASFAGVGKIRQLLTDMRSTYLQARLNRLPFGKLAIESIKEATGWNRIRGQESAILEPLPEKVLLVRLPAGRG</sequence>